<evidence type="ECO:0000313" key="2">
    <source>
        <dbReference type="Proteomes" id="UP000315295"/>
    </source>
</evidence>
<organism evidence="1 2">
    <name type="scientific">Malus baccata</name>
    <name type="common">Siberian crab apple</name>
    <name type="synonym">Pyrus baccata</name>
    <dbReference type="NCBI Taxonomy" id="106549"/>
    <lineage>
        <taxon>Eukaryota</taxon>
        <taxon>Viridiplantae</taxon>
        <taxon>Streptophyta</taxon>
        <taxon>Embryophyta</taxon>
        <taxon>Tracheophyta</taxon>
        <taxon>Spermatophyta</taxon>
        <taxon>Magnoliopsida</taxon>
        <taxon>eudicotyledons</taxon>
        <taxon>Gunneridae</taxon>
        <taxon>Pentapetalae</taxon>
        <taxon>rosids</taxon>
        <taxon>fabids</taxon>
        <taxon>Rosales</taxon>
        <taxon>Rosaceae</taxon>
        <taxon>Amygdaloideae</taxon>
        <taxon>Maleae</taxon>
        <taxon>Malus</taxon>
    </lineage>
</organism>
<gene>
    <name evidence="1" type="ORF">C1H46_026876</name>
</gene>
<evidence type="ECO:0000313" key="1">
    <source>
        <dbReference type="EMBL" id="TQD87577.1"/>
    </source>
</evidence>
<sequence length="115" mass="12209">MDWSELQQEMHKSRSTYATRTFTSYTTQSTLGLRASFLHVGGNHGALGVDDGSHVVSQQAVGFEVKRYVGDPIQGQASIDPQHFDLLPARIGSFPSPVGGMAVESSSDSAASPIG</sequence>
<reference evidence="1 2" key="1">
    <citation type="journal article" date="2019" name="G3 (Bethesda)">
        <title>Sequencing of a Wild Apple (Malus baccata) Genome Unravels the Differences Between Cultivated and Wild Apple Species Regarding Disease Resistance and Cold Tolerance.</title>
        <authorList>
            <person name="Chen X."/>
        </authorList>
    </citation>
    <scope>NUCLEOTIDE SEQUENCE [LARGE SCALE GENOMIC DNA]</scope>
    <source>
        <strain evidence="2">cv. Shandingzi</strain>
        <tissue evidence="1">Leaves</tissue>
    </source>
</reference>
<accession>A0A540LM61</accession>
<dbReference type="AlphaFoldDB" id="A0A540LM61"/>
<protein>
    <submittedName>
        <fullName evidence="1">Uncharacterized protein</fullName>
    </submittedName>
</protein>
<comment type="caution">
    <text evidence="1">The sequence shown here is derived from an EMBL/GenBank/DDBJ whole genome shotgun (WGS) entry which is preliminary data.</text>
</comment>
<proteinExistence type="predicted"/>
<keyword evidence="2" id="KW-1185">Reference proteome</keyword>
<dbReference type="Proteomes" id="UP000315295">
    <property type="component" value="Unassembled WGS sequence"/>
</dbReference>
<name>A0A540LM61_MALBA</name>
<dbReference type="EMBL" id="VIEB01000532">
    <property type="protein sequence ID" value="TQD87577.1"/>
    <property type="molecule type" value="Genomic_DNA"/>
</dbReference>